<dbReference type="Proteomes" id="UP000675881">
    <property type="component" value="Chromosome 15"/>
</dbReference>
<dbReference type="GO" id="GO:0062129">
    <property type="term" value="C:chitin-based extracellular matrix"/>
    <property type="evidence" value="ECO:0007669"/>
    <property type="project" value="TreeGrafter"/>
</dbReference>
<organism evidence="1 2">
    <name type="scientific">Lepeophtheirus salmonis</name>
    <name type="common">Salmon louse</name>
    <name type="synonym">Caligus salmonis</name>
    <dbReference type="NCBI Taxonomy" id="72036"/>
    <lineage>
        <taxon>Eukaryota</taxon>
        <taxon>Metazoa</taxon>
        <taxon>Ecdysozoa</taxon>
        <taxon>Arthropoda</taxon>
        <taxon>Crustacea</taxon>
        <taxon>Multicrustacea</taxon>
        <taxon>Hexanauplia</taxon>
        <taxon>Copepoda</taxon>
        <taxon>Siphonostomatoida</taxon>
        <taxon>Caligidae</taxon>
        <taxon>Lepeophtheirus</taxon>
    </lineage>
</organism>
<name>A0A7R8H5A3_LEPSM</name>
<dbReference type="Pfam" id="PF00379">
    <property type="entry name" value="Chitin_bind_4"/>
    <property type="match status" value="1"/>
</dbReference>
<protein>
    <submittedName>
        <fullName evidence="1">(salmon louse) hypothetical protein</fullName>
    </submittedName>
</protein>
<proteinExistence type="predicted"/>
<dbReference type="PANTHER" id="PTHR10380">
    <property type="entry name" value="CUTICLE PROTEIN"/>
    <property type="match status" value="1"/>
</dbReference>
<dbReference type="GO" id="GO:0008010">
    <property type="term" value="F:structural constituent of chitin-based larval cuticle"/>
    <property type="evidence" value="ECO:0007669"/>
    <property type="project" value="TreeGrafter"/>
</dbReference>
<sequence>MCITLIISILLFYSATMANAQGLENTFNPPGTIDGSGNFDYSFVAENGIEQEGFGSTKIIGDTEIIVMKGSYKYVGPDGQTYVLDWYADETGYHPSAPHLPQDVPIPYPEIANAVDAQIAFAATEKRFNGKVDVYPQISRPYLETSGYGLF</sequence>
<evidence type="ECO:0000313" key="2">
    <source>
        <dbReference type="Proteomes" id="UP000675881"/>
    </source>
</evidence>
<dbReference type="OrthoDB" id="6345391at2759"/>
<dbReference type="PANTHER" id="PTHR10380:SF192">
    <property type="entry name" value="GEO02312P1"/>
    <property type="match status" value="1"/>
</dbReference>
<dbReference type="AlphaFoldDB" id="A0A7R8H5A3"/>
<keyword evidence="2" id="KW-1185">Reference proteome</keyword>
<gene>
    <name evidence="1" type="ORF">LSAA_6033</name>
</gene>
<dbReference type="InterPro" id="IPR050468">
    <property type="entry name" value="Cuticle_Struct_Prot"/>
</dbReference>
<accession>A0A7R8H5A3</accession>
<reference evidence="1" key="1">
    <citation type="submission" date="2021-02" db="EMBL/GenBank/DDBJ databases">
        <authorList>
            <person name="Bekaert M."/>
        </authorList>
    </citation>
    <scope>NUCLEOTIDE SEQUENCE</scope>
    <source>
        <strain evidence="1">IoA-00</strain>
    </source>
</reference>
<dbReference type="PROSITE" id="PS51155">
    <property type="entry name" value="CHIT_BIND_RR_2"/>
    <property type="match status" value="1"/>
</dbReference>
<dbReference type="EMBL" id="HG994594">
    <property type="protein sequence ID" value="CAF2860414.1"/>
    <property type="molecule type" value="Genomic_DNA"/>
</dbReference>
<evidence type="ECO:0000313" key="1">
    <source>
        <dbReference type="EMBL" id="CAF2860414.1"/>
    </source>
</evidence>
<dbReference type="InterPro" id="IPR000618">
    <property type="entry name" value="Insect_cuticle"/>
</dbReference>
<dbReference type="PRINTS" id="PR00947">
    <property type="entry name" value="CUTICLE"/>
</dbReference>